<proteinExistence type="inferred from homology"/>
<dbReference type="PROSITE" id="PS50011">
    <property type="entry name" value="PROTEIN_KINASE_DOM"/>
    <property type="match status" value="1"/>
</dbReference>
<evidence type="ECO:0000256" key="6">
    <source>
        <dbReference type="ARBA" id="ARBA00038999"/>
    </source>
</evidence>
<comment type="catalytic activity">
    <reaction evidence="9">
        <text>L-tyrosyl-[protein] + ATP = O-phospho-L-tyrosyl-[protein] + ADP + H(+)</text>
        <dbReference type="Rhea" id="RHEA:10596"/>
        <dbReference type="Rhea" id="RHEA-COMP:10136"/>
        <dbReference type="Rhea" id="RHEA-COMP:20101"/>
        <dbReference type="ChEBI" id="CHEBI:15378"/>
        <dbReference type="ChEBI" id="CHEBI:30616"/>
        <dbReference type="ChEBI" id="CHEBI:46858"/>
        <dbReference type="ChEBI" id="CHEBI:61978"/>
        <dbReference type="ChEBI" id="CHEBI:456216"/>
        <dbReference type="EC" id="2.7.12.2"/>
    </reaction>
</comment>
<comment type="catalytic activity">
    <reaction evidence="7">
        <text>L-seryl-[protein] + ATP = O-phospho-L-seryl-[protein] + ADP + H(+)</text>
        <dbReference type="Rhea" id="RHEA:17989"/>
        <dbReference type="Rhea" id="RHEA-COMP:9863"/>
        <dbReference type="Rhea" id="RHEA-COMP:11604"/>
        <dbReference type="ChEBI" id="CHEBI:15378"/>
        <dbReference type="ChEBI" id="CHEBI:29999"/>
        <dbReference type="ChEBI" id="CHEBI:30616"/>
        <dbReference type="ChEBI" id="CHEBI:83421"/>
        <dbReference type="ChEBI" id="CHEBI:456216"/>
        <dbReference type="EC" id="2.7.12.2"/>
    </reaction>
</comment>
<evidence type="ECO:0000256" key="5">
    <source>
        <dbReference type="ARBA" id="ARBA00038035"/>
    </source>
</evidence>
<dbReference type="EMBL" id="ML119209">
    <property type="protein sequence ID" value="RPB06896.1"/>
    <property type="molecule type" value="Genomic_DNA"/>
</dbReference>
<keyword evidence="1" id="KW-0808">Transferase</keyword>
<evidence type="ECO:0000256" key="7">
    <source>
        <dbReference type="ARBA" id="ARBA00049014"/>
    </source>
</evidence>
<dbReference type="PANTHER" id="PTHR48013">
    <property type="entry name" value="DUAL SPECIFICITY MITOGEN-ACTIVATED PROTEIN KINASE KINASE 5-RELATED"/>
    <property type="match status" value="1"/>
</dbReference>
<evidence type="ECO:0000256" key="9">
    <source>
        <dbReference type="ARBA" id="ARBA00051693"/>
    </source>
</evidence>
<dbReference type="InterPro" id="IPR011009">
    <property type="entry name" value="Kinase-like_dom_sf"/>
</dbReference>
<comment type="catalytic activity">
    <reaction evidence="8">
        <text>L-threonyl-[protein] + ATP = O-phospho-L-threonyl-[protein] + ADP + H(+)</text>
        <dbReference type="Rhea" id="RHEA:46608"/>
        <dbReference type="Rhea" id="RHEA-COMP:11060"/>
        <dbReference type="Rhea" id="RHEA-COMP:11605"/>
        <dbReference type="ChEBI" id="CHEBI:15378"/>
        <dbReference type="ChEBI" id="CHEBI:30013"/>
        <dbReference type="ChEBI" id="CHEBI:30616"/>
        <dbReference type="ChEBI" id="CHEBI:61977"/>
        <dbReference type="ChEBI" id="CHEBI:456216"/>
        <dbReference type="EC" id="2.7.12.2"/>
    </reaction>
</comment>
<evidence type="ECO:0000256" key="1">
    <source>
        <dbReference type="ARBA" id="ARBA00022679"/>
    </source>
</evidence>
<evidence type="ECO:0000256" key="2">
    <source>
        <dbReference type="ARBA" id="ARBA00022741"/>
    </source>
</evidence>
<dbReference type="Gene3D" id="1.10.510.10">
    <property type="entry name" value="Transferase(Phosphotransferase) domain 1"/>
    <property type="match status" value="1"/>
</dbReference>
<dbReference type="Proteomes" id="UP000277580">
    <property type="component" value="Unassembled WGS sequence"/>
</dbReference>
<dbReference type="PANTHER" id="PTHR48013:SF9">
    <property type="entry name" value="DUAL SPECIFICITY MITOGEN-ACTIVATED PROTEIN KINASE KINASE 5"/>
    <property type="match status" value="1"/>
</dbReference>
<keyword evidence="4" id="KW-0067">ATP-binding</keyword>
<evidence type="ECO:0000256" key="3">
    <source>
        <dbReference type="ARBA" id="ARBA00022777"/>
    </source>
</evidence>
<dbReference type="GO" id="GO:0005524">
    <property type="term" value="F:ATP binding"/>
    <property type="evidence" value="ECO:0007669"/>
    <property type="project" value="UniProtKB-KW"/>
</dbReference>
<gene>
    <name evidence="11" type="ORF">P167DRAFT_582233</name>
</gene>
<dbReference type="Pfam" id="PF00069">
    <property type="entry name" value="Pkinase"/>
    <property type="match status" value="1"/>
</dbReference>
<dbReference type="InterPro" id="IPR008271">
    <property type="entry name" value="Ser/Thr_kinase_AS"/>
</dbReference>
<dbReference type="GO" id="GO:0004708">
    <property type="term" value="F:MAP kinase kinase activity"/>
    <property type="evidence" value="ECO:0007669"/>
    <property type="project" value="UniProtKB-EC"/>
</dbReference>
<name>A0A3N4K8R1_9PEZI</name>
<dbReference type="InterPro" id="IPR000719">
    <property type="entry name" value="Prot_kinase_dom"/>
</dbReference>
<evidence type="ECO:0000313" key="12">
    <source>
        <dbReference type="Proteomes" id="UP000277580"/>
    </source>
</evidence>
<dbReference type="InParanoid" id="A0A3N4K8R1"/>
<dbReference type="SMART" id="SM00220">
    <property type="entry name" value="S_TKc"/>
    <property type="match status" value="1"/>
</dbReference>
<dbReference type="PROSITE" id="PS00108">
    <property type="entry name" value="PROTEIN_KINASE_ST"/>
    <property type="match status" value="1"/>
</dbReference>
<dbReference type="EC" id="2.7.12.2" evidence="6"/>
<evidence type="ECO:0000256" key="4">
    <source>
        <dbReference type="ARBA" id="ARBA00022840"/>
    </source>
</evidence>
<dbReference type="SUPFAM" id="SSF56112">
    <property type="entry name" value="Protein kinase-like (PK-like)"/>
    <property type="match status" value="1"/>
</dbReference>
<sequence length="317" mass="35834">MMASSTPFSEAERYKFNTIFSNNGSTFQHNIPANPLMATGRCETWKRVKLLARGAFGTVWLETEEKGQQLRAVKRIAKTTNALHLRELLTLTKLTYPKHFVQFFGWFESEEDMYFAMEYVKHGDLSRLINKSSAPIAESDVKSISRQILDGLKVMHDNNFCHRDLKPENILVVSPSPIIVKICDFGVSKRLQEGTNFRTTVGTLGYVAPEVSDLFDNDSSVYTCAVDIWSLGCLIFALLTKETPFPATRKLISYVEGLIPFPESKLVERKASQDTIAFIINLMMPEPEARLTAHSALREPWLREELETTGKKGRTSG</sequence>
<feature type="domain" description="Protein kinase" evidence="10">
    <location>
        <begin position="45"/>
        <end position="302"/>
    </location>
</feature>
<protein>
    <recommendedName>
        <fullName evidence="6">mitogen-activated protein kinase kinase</fullName>
        <ecNumber evidence="6">2.7.12.2</ecNumber>
    </recommendedName>
</protein>
<accession>A0A3N4K8R1</accession>
<keyword evidence="12" id="KW-1185">Reference proteome</keyword>
<evidence type="ECO:0000256" key="8">
    <source>
        <dbReference type="ARBA" id="ARBA00049299"/>
    </source>
</evidence>
<keyword evidence="3 11" id="KW-0418">Kinase</keyword>
<dbReference type="STRING" id="1392247.A0A3N4K8R1"/>
<evidence type="ECO:0000313" key="11">
    <source>
        <dbReference type="EMBL" id="RPB06896.1"/>
    </source>
</evidence>
<evidence type="ECO:0000259" key="10">
    <source>
        <dbReference type="PROSITE" id="PS50011"/>
    </source>
</evidence>
<dbReference type="AlphaFoldDB" id="A0A3N4K8R1"/>
<comment type="similarity">
    <text evidence="5">Belongs to the protein kinase superfamily. STE Ser/Thr protein kinase family. MAP kinase kinase subfamily.</text>
</comment>
<reference evidence="11 12" key="1">
    <citation type="journal article" date="2018" name="Nat. Ecol. Evol.">
        <title>Pezizomycetes genomes reveal the molecular basis of ectomycorrhizal truffle lifestyle.</title>
        <authorList>
            <person name="Murat C."/>
            <person name="Payen T."/>
            <person name="Noel B."/>
            <person name="Kuo A."/>
            <person name="Morin E."/>
            <person name="Chen J."/>
            <person name="Kohler A."/>
            <person name="Krizsan K."/>
            <person name="Balestrini R."/>
            <person name="Da Silva C."/>
            <person name="Montanini B."/>
            <person name="Hainaut M."/>
            <person name="Levati E."/>
            <person name="Barry K.W."/>
            <person name="Belfiori B."/>
            <person name="Cichocki N."/>
            <person name="Clum A."/>
            <person name="Dockter R.B."/>
            <person name="Fauchery L."/>
            <person name="Guy J."/>
            <person name="Iotti M."/>
            <person name="Le Tacon F."/>
            <person name="Lindquist E.A."/>
            <person name="Lipzen A."/>
            <person name="Malagnac F."/>
            <person name="Mello A."/>
            <person name="Molinier V."/>
            <person name="Miyauchi S."/>
            <person name="Poulain J."/>
            <person name="Riccioni C."/>
            <person name="Rubini A."/>
            <person name="Sitrit Y."/>
            <person name="Splivallo R."/>
            <person name="Traeger S."/>
            <person name="Wang M."/>
            <person name="Zifcakova L."/>
            <person name="Wipf D."/>
            <person name="Zambonelli A."/>
            <person name="Paolocci F."/>
            <person name="Nowrousian M."/>
            <person name="Ottonello S."/>
            <person name="Baldrian P."/>
            <person name="Spatafora J.W."/>
            <person name="Henrissat B."/>
            <person name="Nagy L.G."/>
            <person name="Aury J.M."/>
            <person name="Wincker P."/>
            <person name="Grigoriev I.V."/>
            <person name="Bonfante P."/>
            <person name="Martin F.M."/>
        </authorList>
    </citation>
    <scope>NUCLEOTIDE SEQUENCE [LARGE SCALE GENOMIC DNA]</scope>
    <source>
        <strain evidence="11 12">CCBAS932</strain>
    </source>
</reference>
<keyword evidence="2" id="KW-0547">Nucleotide-binding</keyword>
<organism evidence="11 12">
    <name type="scientific">Morchella conica CCBAS932</name>
    <dbReference type="NCBI Taxonomy" id="1392247"/>
    <lineage>
        <taxon>Eukaryota</taxon>
        <taxon>Fungi</taxon>
        <taxon>Dikarya</taxon>
        <taxon>Ascomycota</taxon>
        <taxon>Pezizomycotina</taxon>
        <taxon>Pezizomycetes</taxon>
        <taxon>Pezizales</taxon>
        <taxon>Morchellaceae</taxon>
        <taxon>Morchella</taxon>
    </lineage>
</organism>
<dbReference type="Gene3D" id="3.30.200.20">
    <property type="entry name" value="Phosphorylase Kinase, domain 1"/>
    <property type="match status" value="1"/>
</dbReference>
<dbReference type="OrthoDB" id="10252171at2759"/>